<accession>A0A8S9I101</accession>
<name>A0A8S9I101_BRACR</name>
<feature type="region of interest" description="Disordered" evidence="1">
    <location>
        <begin position="284"/>
        <end position="314"/>
    </location>
</feature>
<evidence type="ECO:0000313" key="2">
    <source>
        <dbReference type="EMBL" id="KAF2563432.1"/>
    </source>
</evidence>
<sequence length="431" mass="46850">MTWITPSCRGGEVGAASLGFPDCDAVLRFMTVVAVEVSPKTRVPEGLGCFHLQRPLDLLAHLPENIDQLRPYDGEMRDVWPRGRYHPFSLLDRPVLVSAPASVPRIPGWSWRGSLVSLSLVRPDRLGLLIEVPVGEKASLEGRDCSGDVTSGNGHLLLIEVSPAGELLHELVTEESEGGFGPGGEHPLSVLGDMIVWIAGTIICLYAGKEGFLGHLDQGDLIRERSIDVGVGVAFPNGGATLGSPIDCMVSSLLENICSSTHGVPSWCKEQKYCSIRQRYKGHWQGRQNSSPTSENLHVSEGSTPKSLGSKRTSSTNFGFLGDEAHKPPCFRRINSRTFGPQEDISVIDGFPEDTSNMTKWKDLRPAKSTRNCRTTLPTKVLLPRSCPIDLEDIPNSSTEATGAISTTAHIQSTSRVVHLRRTECDVVLSQ</sequence>
<dbReference type="AlphaFoldDB" id="A0A8S9I101"/>
<comment type="caution">
    <text evidence="2">The sequence shown here is derived from an EMBL/GenBank/DDBJ whole genome shotgun (WGS) entry which is preliminary data.</text>
</comment>
<dbReference type="EMBL" id="QGKY02001250">
    <property type="protein sequence ID" value="KAF2563432.1"/>
    <property type="molecule type" value="Genomic_DNA"/>
</dbReference>
<gene>
    <name evidence="2" type="ORF">F2Q70_00017341</name>
</gene>
<organism evidence="2">
    <name type="scientific">Brassica cretica</name>
    <name type="common">Mustard</name>
    <dbReference type="NCBI Taxonomy" id="69181"/>
    <lineage>
        <taxon>Eukaryota</taxon>
        <taxon>Viridiplantae</taxon>
        <taxon>Streptophyta</taxon>
        <taxon>Embryophyta</taxon>
        <taxon>Tracheophyta</taxon>
        <taxon>Spermatophyta</taxon>
        <taxon>Magnoliopsida</taxon>
        <taxon>eudicotyledons</taxon>
        <taxon>Gunneridae</taxon>
        <taxon>Pentapetalae</taxon>
        <taxon>rosids</taxon>
        <taxon>malvids</taxon>
        <taxon>Brassicales</taxon>
        <taxon>Brassicaceae</taxon>
        <taxon>Brassiceae</taxon>
        <taxon>Brassica</taxon>
    </lineage>
</organism>
<reference evidence="2" key="1">
    <citation type="submission" date="2019-12" db="EMBL/GenBank/DDBJ databases">
        <title>Genome sequencing and annotation of Brassica cretica.</title>
        <authorList>
            <person name="Studholme D.J."/>
            <person name="Sarris P.F."/>
        </authorList>
    </citation>
    <scope>NUCLEOTIDE SEQUENCE</scope>
    <source>
        <strain evidence="2">PFS-102/07</strain>
        <tissue evidence="2">Leaf</tissue>
    </source>
</reference>
<evidence type="ECO:0000256" key="1">
    <source>
        <dbReference type="SAM" id="MobiDB-lite"/>
    </source>
</evidence>
<proteinExistence type="predicted"/>
<protein>
    <submittedName>
        <fullName evidence="2">Uncharacterized protein</fullName>
    </submittedName>
</protein>
<feature type="compositionally biased region" description="Polar residues" evidence="1">
    <location>
        <begin position="286"/>
        <end position="314"/>
    </location>
</feature>